<name>A0ABN9U9F5_9DINO</name>
<evidence type="ECO:0000313" key="2">
    <source>
        <dbReference type="EMBL" id="CAK0855907.1"/>
    </source>
</evidence>
<sequence>MFVRWLQEQSDRTLAVHGFTEEELRRSDLIGNRTVTREQLLEMLDAAGKFSQIEDVVGVGETTVDCLGVDLRFTVRLAYRGSPSFLSGVVDDGPRLSQYEDIGSWLKDVAAHVQRYLAILANTHAHVQGDRLRRQLEHEAEALLAGLERQQASEAGEERARAATRLQLPSHEASSTQRKSEEEKEGLLQRLEASLRRGSQVAGPAWARRAPGVR</sequence>
<evidence type="ECO:0000256" key="1">
    <source>
        <dbReference type="SAM" id="MobiDB-lite"/>
    </source>
</evidence>
<comment type="caution">
    <text evidence="2">The sequence shown here is derived from an EMBL/GenBank/DDBJ whole genome shotgun (WGS) entry which is preliminary data.</text>
</comment>
<gene>
    <name evidence="2" type="ORF">PCOR1329_LOCUS46432</name>
</gene>
<keyword evidence="3" id="KW-1185">Reference proteome</keyword>
<organism evidence="2 3">
    <name type="scientific">Prorocentrum cordatum</name>
    <dbReference type="NCBI Taxonomy" id="2364126"/>
    <lineage>
        <taxon>Eukaryota</taxon>
        <taxon>Sar</taxon>
        <taxon>Alveolata</taxon>
        <taxon>Dinophyceae</taxon>
        <taxon>Prorocentrales</taxon>
        <taxon>Prorocentraceae</taxon>
        <taxon>Prorocentrum</taxon>
    </lineage>
</organism>
<protein>
    <submittedName>
        <fullName evidence="2">Uncharacterized protein</fullName>
    </submittedName>
</protein>
<reference evidence="2" key="1">
    <citation type="submission" date="2023-10" db="EMBL/GenBank/DDBJ databases">
        <authorList>
            <person name="Chen Y."/>
            <person name="Shah S."/>
            <person name="Dougan E. K."/>
            <person name="Thang M."/>
            <person name="Chan C."/>
        </authorList>
    </citation>
    <scope>NUCLEOTIDE SEQUENCE [LARGE SCALE GENOMIC DNA]</scope>
</reference>
<proteinExistence type="predicted"/>
<feature type="compositionally biased region" description="Basic and acidic residues" evidence="1">
    <location>
        <begin position="178"/>
        <end position="187"/>
    </location>
</feature>
<feature type="region of interest" description="Disordered" evidence="1">
    <location>
        <begin position="148"/>
        <end position="214"/>
    </location>
</feature>
<accession>A0ABN9U9F5</accession>
<dbReference type="Proteomes" id="UP001189429">
    <property type="component" value="Unassembled WGS sequence"/>
</dbReference>
<dbReference type="EMBL" id="CAUYUJ010015586">
    <property type="protein sequence ID" value="CAK0855907.1"/>
    <property type="molecule type" value="Genomic_DNA"/>
</dbReference>
<evidence type="ECO:0000313" key="3">
    <source>
        <dbReference type="Proteomes" id="UP001189429"/>
    </source>
</evidence>